<gene>
    <name evidence="4" type="ORF">M0G41_10575</name>
</gene>
<comment type="caution">
    <text evidence="4">The sequence shown here is derived from an EMBL/GenBank/DDBJ whole genome shotgun (WGS) entry which is preliminary data.</text>
</comment>
<dbReference type="Gene3D" id="1.25.40.10">
    <property type="entry name" value="Tetratricopeptide repeat domain"/>
    <property type="match status" value="1"/>
</dbReference>
<evidence type="ECO:0000313" key="4">
    <source>
        <dbReference type="EMBL" id="MCK7594116.1"/>
    </source>
</evidence>
<dbReference type="RefSeq" id="WP_248209129.1">
    <property type="nucleotide sequence ID" value="NZ_JALNMH010000008.1"/>
</dbReference>
<keyword evidence="5" id="KW-1185">Reference proteome</keyword>
<evidence type="ECO:0000313" key="5">
    <source>
        <dbReference type="Proteomes" id="UP001431449"/>
    </source>
</evidence>
<reference evidence="4" key="1">
    <citation type="submission" date="2022-04" db="EMBL/GenBank/DDBJ databases">
        <title>Lysobacter sp. CAU 1642 isolated from sea sand.</title>
        <authorList>
            <person name="Kim W."/>
        </authorList>
    </citation>
    <scope>NUCLEOTIDE SEQUENCE</scope>
    <source>
        <strain evidence="4">CAU 1642</strain>
    </source>
</reference>
<dbReference type="InterPro" id="IPR042095">
    <property type="entry name" value="SUMF_sf"/>
</dbReference>
<dbReference type="SUPFAM" id="SSF48452">
    <property type="entry name" value="TPR-like"/>
    <property type="match status" value="1"/>
</dbReference>
<dbReference type="SUPFAM" id="SSF56436">
    <property type="entry name" value="C-type lectin-like"/>
    <property type="match status" value="1"/>
</dbReference>
<proteinExistence type="predicted"/>
<dbReference type="InterPro" id="IPR016187">
    <property type="entry name" value="CTDL_fold"/>
</dbReference>
<sequence length="626" mass="67440">MRSKISNSVLSAAILVALLSGCGGDAPPEEQAAQPAGEAPAEQAAPPAAAEEGENRSRELRRRLMDSTAQQEEWVPELVANPGESVADLLRRAGEARAAGRLEQGENNALSLYMTVLEQEPNNAEATAAIDGIVADLVARGEQTFTQGRFNEASRIAQAVSRVRPDNDAVKAFKAKVDAGREIALLLAEAQRLAAAGRTVAPQGDNALAIYRDILQNDPNNTAAQQGIAKLESDLIAQAMTAAERGDYEASDRLLAEAGQIRPGSQAVQNASARIVEMRGNRTAPLIAQANEAIDAKEFDRAAEVIAQIEQVSAQAQGIDELRQKLENARSYSAMRPGQVVVDSLSGGGRGPEMVVLPIGSFTMGSPSGEADRKSNEGPTRTVNIAKAIAMARTEITVNQFRAFVRSAGYTPTSTRNNRSTIYDERAGQMGERGGVTWESDHAGNPADGNMPVVHVSWTDAKSYANWLASQSGQTYRLPSEAEFEYAMRAGGQTRYWWGEEEPDRVVANLTGERDRSASGRNWVNSFDNYGDGYWGAAPVGSFETNRFGLHDMGGNVSEWVEDCWHENYQRAPSDGSAWVNEGCNRRVIRGASWASAPDQARSAFRLTAGEGTTNARLGFRVVREL</sequence>
<feature type="signal peptide" evidence="2">
    <location>
        <begin position="1"/>
        <end position="25"/>
    </location>
</feature>
<dbReference type="Pfam" id="PF03781">
    <property type="entry name" value="FGE-sulfatase"/>
    <property type="match status" value="1"/>
</dbReference>
<name>A0ABT0GHT8_9GAMM</name>
<organism evidence="4 5">
    <name type="scientific">Pseudomarimonas salicorniae</name>
    <dbReference type="NCBI Taxonomy" id="2933270"/>
    <lineage>
        <taxon>Bacteria</taxon>
        <taxon>Pseudomonadati</taxon>
        <taxon>Pseudomonadota</taxon>
        <taxon>Gammaproteobacteria</taxon>
        <taxon>Lysobacterales</taxon>
        <taxon>Lysobacteraceae</taxon>
        <taxon>Pseudomarimonas</taxon>
    </lineage>
</organism>
<dbReference type="InterPro" id="IPR011990">
    <property type="entry name" value="TPR-like_helical_dom_sf"/>
</dbReference>
<keyword evidence="2" id="KW-0732">Signal</keyword>
<feature type="chain" id="PRO_5045287014" evidence="2">
    <location>
        <begin position="26"/>
        <end position="626"/>
    </location>
</feature>
<evidence type="ECO:0000256" key="2">
    <source>
        <dbReference type="SAM" id="SignalP"/>
    </source>
</evidence>
<dbReference type="InterPro" id="IPR051043">
    <property type="entry name" value="Sulfatase_Mod_Factor_Kinase"/>
</dbReference>
<feature type="domain" description="Sulfatase-modifying factor enzyme-like" evidence="3">
    <location>
        <begin position="351"/>
        <end position="624"/>
    </location>
</feature>
<accession>A0ABT0GHT8</accession>
<dbReference type="PANTHER" id="PTHR23150">
    <property type="entry name" value="SULFATASE MODIFYING FACTOR 1, 2"/>
    <property type="match status" value="1"/>
</dbReference>
<feature type="region of interest" description="Disordered" evidence="1">
    <location>
        <begin position="25"/>
        <end position="71"/>
    </location>
</feature>
<feature type="compositionally biased region" description="Basic and acidic residues" evidence="1">
    <location>
        <begin position="53"/>
        <end position="65"/>
    </location>
</feature>
<dbReference type="InterPro" id="IPR005532">
    <property type="entry name" value="SUMF_dom"/>
</dbReference>
<dbReference type="EMBL" id="JALNMH010000008">
    <property type="protein sequence ID" value="MCK7594116.1"/>
    <property type="molecule type" value="Genomic_DNA"/>
</dbReference>
<feature type="compositionally biased region" description="Low complexity" evidence="1">
    <location>
        <begin position="29"/>
        <end position="50"/>
    </location>
</feature>
<protein>
    <submittedName>
        <fullName evidence="4">SUMF1/EgtB/PvdO family nonheme iron enzyme</fullName>
    </submittedName>
</protein>
<dbReference type="PANTHER" id="PTHR23150:SF35">
    <property type="entry name" value="BLL6746 PROTEIN"/>
    <property type="match status" value="1"/>
</dbReference>
<evidence type="ECO:0000256" key="1">
    <source>
        <dbReference type="SAM" id="MobiDB-lite"/>
    </source>
</evidence>
<dbReference type="PROSITE" id="PS51257">
    <property type="entry name" value="PROKAR_LIPOPROTEIN"/>
    <property type="match status" value="1"/>
</dbReference>
<dbReference type="Gene3D" id="3.90.1580.10">
    <property type="entry name" value="paralog of FGE (formylglycine-generating enzyme)"/>
    <property type="match status" value="1"/>
</dbReference>
<dbReference type="Proteomes" id="UP001431449">
    <property type="component" value="Unassembled WGS sequence"/>
</dbReference>
<evidence type="ECO:0000259" key="3">
    <source>
        <dbReference type="Pfam" id="PF03781"/>
    </source>
</evidence>